<evidence type="ECO:0000256" key="1">
    <source>
        <dbReference type="SAM" id="MobiDB-lite"/>
    </source>
</evidence>
<dbReference type="InterPro" id="IPR008523">
    <property type="entry name" value="DUF805"/>
</dbReference>
<evidence type="ECO:0000259" key="4">
    <source>
        <dbReference type="Pfam" id="PF08308"/>
    </source>
</evidence>
<keyword evidence="6" id="KW-1185">Reference proteome</keyword>
<dbReference type="InterPro" id="IPR042095">
    <property type="entry name" value="SUMF_sf"/>
</dbReference>
<dbReference type="InterPro" id="IPR013229">
    <property type="entry name" value="PEGA"/>
</dbReference>
<dbReference type="Proteomes" id="UP000005459">
    <property type="component" value="Unassembled WGS sequence"/>
</dbReference>
<organism evidence="5 6">
    <name type="scientific">Thiocapsa marina 5811</name>
    <dbReference type="NCBI Taxonomy" id="768671"/>
    <lineage>
        <taxon>Bacteria</taxon>
        <taxon>Pseudomonadati</taxon>
        <taxon>Pseudomonadota</taxon>
        <taxon>Gammaproteobacteria</taxon>
        <taxon>Chromatiales</taxon>
        <taxon>Chromatiaceae</taxon>
        <taxon>Thiocapsa</taxon>
    </lineage>
</organism>
<feature type="transmembrane region" description="Helical" evidence="2">
    <location>
        <begin position="597"/>
        <end position="615"/>
    </location>
</feature>
<evidence type="ECO:0008006" key="7">
    <source>
        <dbReference type="Google" id="ProtNLM"/>
    </source>
</evidence>
<dbReference type="PANTHER" id="PTHR34980:SF2">
    <property type="entry name" value="INNER MEMBRANE PROTEIN YHAH-RELATED"/>
    <property type="match status" value="1"/>
</dbReference>
<dbReference type="eggNOG" id="COG3152">
    <property type="taxonomic scope" value="Bacteria"/>
</dbReference>
<feature type="region of interest" description="Disordered" evidence="1">
    <location>
        <begin position="526"/>
        <end position="549"/>
    </location>
</feature>
<dbReference type="PANTHER" id="PTHR34980">
    <property type="entry name" value="INNER MEMBRANE PROTEIN-RELATED-RELATED"/>
    <property type="match status" value="1"/>
</dbReference>
<keyword evidence="2" id="KW-0812">Transmembrane</keyword>
<dbReference type="Pfam" id="PF05656">
    <property type="entry name" value="DUF805"/>
    <property type="match status" value="1"/>
</dbReference>
<feature type="domain" description="PEGA" evidence="4">
    <location>
        <begin position="374"/>
        <end position="434"/>
    </location>
</feature>
<dbReference type="EMBL" id="AFWV01000032">
    <property type="protein sequence ID" value="EGV15902.1"/>
    <property type="molecule type" value="Genomic_DNA"/>
</dbReference>
<dbReference type="RefSeq" id="WP_007195692.1">
    <property type="nucleotide sequence ID" value="NZ_AFWV01000032.1"/>
</dbReference>
<feature type="transmembrane region" description="Helical" evidence="2">
    <location>
        <begin position="574"/>
        <end position="591"/>
    </location>
</feature>
<dbReference type="Gene3D" id="3.90.1580.10">
    <property type="entry name" value="paralog of FGE (formylglycine-generating enzyme)"/>
    <property type="match status" value="1"/>
</dbReference>
<dbReference type="Pfam" id="PF08308">
    <property type="entry name" value="PEGA"/>
    <property type="match status" value="1"/>
</dbReference>
<keyword evidence="2" id="KW-0472">Membrane</keyword>
<feature type="compositionally biased region" description="Pro residues" evidence="1">
    <location>
        <begin position="439"/>
        <end position="448"/>
    </location>
</feature>
<evidence type="ECO:0000313" key="6">
    <source>
        <dbReference type="Proteomes" id="UP000005459"/>
    </source>
</evidence>
<feature type="transmembrane region" description="Helical" evidence="2">
    <location>
        <begin position="627"/>
        <end position="650"/>
    </location>
</feature>
<evidence type="ECO:0000313" key="5">
    <source>
        <dbReference type="EMBL" id="EGV15902.1"/>
    </source>
</evidence>
<keyword evidence="2" id="KW-1133">Transmembrane helix</keyword>
<dbReference type="Pfam" id="PF03781">
    <property type="entry name" value="FGE-sulfatase"/>
    <property type="match status" value="1"/>
</dbReference>
<feature type="transmembrane region" description="Helical" evidence="2">
    <location>
        <begin position="472"/>
        <end position="490"/>
    </location>
</feature>
<dbReference type="OrthoDB" id="9812349at2"/>
<dbReference type="eggNOG" id="COG1262">
    <property type="taxonomic scope" value="Bacteria"/>
</dbReference>
<feature type="domain" description="Sulfatase-modifying factor enzyme-like" evidence="3">
    <location>
        <begin position="162"/>
        <end position="336"/>
    </location>
</feature>
<dbReference type="STRING" id="768671.ThimaDRAFT_4824"/>
<reference evidence="5 6" key="1">
    <citation type="submission" date="2011-06" db="EMBL/GenBank/DDBJ databases">
        <title>The draft genome of Thiocapsa marina 5811.</title>
        <authorList>
            <consortium name="US DOE Joint Genome Institute (JGI-PGF)"/>
            <person name="Lucas S."/>
            <person name="Han J."/>
            <person name="Cheng J.-F."/>
            <person name="Goodwin L."/>
            <person name="Pitluck S."/>
            <person name="Peters L."/>
            <person name="Land M.L."/>
            <person name="Hauser L."/>
            <person name="Vogl K."/>
            <person name="Liu Z."/>
            <person name="Imhoff J."/>
            <person name="Thiel V."/>
            <person name="Frigaard N.-U."/>
            <person name="Bryant D."/>
            <person name="Woyke T.J."/>
        </authorList>
    </citation>
    <scope>NUCLEOTIDE SEQUENCE [LARGE SCALE GENOMIC DNA]</scope>
    <source>
        <strain evidence="5 6">5811</strain>
    </source>
</reference>
<evidence type="ECO:0000256" key="2">
    <source>
        <dbReference type="SAM" id="Phobius"/>
    </source>
</evidence>
<dbReference type="SUPFAM" id="SSF56436">
    <property type="entry name" value="C-type lectin-like"/>
    <property type="match status" value="1"/>
</dbReference>
<feature type="region of interest" description="Disordered" evidence="1">
    <location>
        <begin position="439"/>
        <end position="459"/>
    </location>
</feature>
<protein>
    <recommendedName>
        <fullName evidence="7">Sulphatase-modifying factor protein</fullName>
    </recommendedName>
</protein>
<proteinExistence type="predicted"/>
<name>F9UIS1_9GAMM</name>
<dbReference type="AlphaFoldDB" id="F9UIS1"/>
<gene>
    <name evidence="5" type="ORF">ThimaDRAFT_4824</name>
</gene>
<sequence length="686" mass="74128">MCCRRLQALGALVIALSPLGREWRAATLRRRALSYLLLLLILLGPLPVPAAAVAPSITWDREFFNPQPRPDDVLVPLPCGGAMAFRWVVTDGAVPSEVASGLKVLYGLSGPFVHEDPSTGARQAALLIGKYEVSMLQQSAMQAAAAGPCPPVDAAGRQVQGRVAWQDAVQAAANWSAWLERQAGVLPDCARAIGLCLPRVDKGRVVARLPREVEWEFVARGGRAVTPTQFADPRYPMPEGLDGHAWYAGNAEGRPRPIGYRAPNPLGVHDIYGNVEELQLARNRDSRYPGQVGAAVIRGGSVHTEGEDLSATRRREVPFYGPGGVNRAPDNGYRLVLDRAPGAVVPIALAGIPVAPTATQAVVGHLQINVDVPATVRLDAHAVGTAAPGAPLALTNLAVGEYRLELESEGYTRVHEKHRVEADRWTQVAVAMQPHVTLPVPPPAPAAAPAPASASASGADAQREGAASVMESFLPVFGVVLMISLALMIWRRRLDYAGQWAQPSFNPTSARDADSPGFDRSMWSTIGQSSRREASRSKSRTKPPGQEAGVTGALSAYFDAWRKYSDFKGRANRTQYWSFMLINLFVLVFLSDPDGGFAFMFYLIAILLPSLAVTVRRMHDSNHRGWWLLVVLIPNLGGIFLLVALSYLTLRQGTPDANRFGAVPCRSASVKTASSWRARGRDDWND</sequence>
<dbReference type="InterPro" id="IPR005532">
    <property type="entry name" value="SUMF_dom"/>
</dbReference>
<evidence type="ECO:0000259" key="3">
    <source>
        <dbReference type="Pfam" id="PF03781"/>
    </source>
</evidence>
<dbReference type="GO" id="GO:0005886">
    <property type="term" value="C:plasma membrane"/>
    <property type="evidence" value="ECO:0007669"/>
    <property type="project" value="TreeGrafter"/>
</dbReference>
<dbReference type="InterPro" id="IPR016187">
    <property type="entry name" value="CTDL_fold"/>
</dbReference>
<accession>F9UIS1</accession>